<dbReference type="GO" id="GO:0005743">
    <property type="term" value="C:mitochondrial inner membrane"/>
    <property type="evidence" value="ECO:0007669"/>
    <property type="project" value="TreeGrafter"/>
</dbReference>
<keyword evidence="3" id="KW-0472">Membrane</keyword>
<feature type="repeat" description="RCC1" evidence="1">
    <location>
        <begin position="334"/>
        <end position="395"/>
    </location>
</feature>
<dbReference type="PANTHER" id="PTHR47563">
    <property type="entry name" value="PROTEIN FMP25, MITOCHONDRIAL"/>
    <property type="match status" value="1"/>
</dbReference>
<dbReference type="InterPro" id="IPR009091">
    <property type="entry name" value="RCC1/BLIP-II"/>
</dbReference>
<feature type="repeat" description="RCC1" evidence="1">
    <location>
        <begin position="270"/>
        <end position="333"/>
    </location>
</feature>
<dbReference type="FunFam" id="2.130.10.30:FF:000027">
    <property type="entry name" value="Protein FMP25, mitochondrial"/>
    <property type="match status" value="1"/>
</dbReference>
<comment type="caution">
    <text evidence="4">The sequence shown here is derived from an EMBL/GenBank/DDBJ whole genome shotgun (WGS) entry which is preliminary data.</text>
</comment>
<evidence type="ECO:0000313" key="4">
    <source>
        <dbReference type="EMBL" id="OKO98944.1"/>
    </source>
</evidence>
<dbReference type="Proteomes" id="UP000186955">
    <property type="component" value="Unassembled WGS sequence"/>
</dbReference>
<gene>
    <name evidence="4" type="ORF">PENSUB_8861</name>
</gene>
<dbReference type="AlphaFoldDB" id="A0A1Q5TFE0"/>
<evidence type="ECO:0000256" key="2">
    <source>
        <dbReference type="SAM" id="MobiDB-lite"/>
    </source>
</evidence>
<evidence type="ECO:0000256" key="1">
    <source>
        <dbReference type="PROSITE-ProRule" id="PRU00235"/>
    </source>
</evidence>
<sequence length="579" mass="63106">MATRMRGSVSPSVRILLLRPTAVTTRMPAQTPWRRLASNNSKKSGTSPNWIVNSLGVAVAGAAAYFGYSYVNGDFKGAWIESQTAPEKQVINVNDLRAQFIQEKRSLKSPAVYTWGSNIYKVVDPGSKDTDIKTPRRFKYFNGQVLRDFKVDEKSGAAITEGGDLIQWGKGFSETEYKPSKTLTGKNLRSLALSENCIIALSSDGSVFSLPISKEEQITGPKPRESSWVPFMGSRSGLSYRKLNPTLGLGEKVTSISAGQEHVVLLTSSGRVFTAVASTEHYPSLGQLGVPGLTWTTRPKGPVDVCHELTAFIGSKVTQISTGDYHSLALTKDGRVFAWGDNSFGQLGVDYEPELPYKDAPVALPLHKLYRRGLFTLQATSIAAGGAGSFFTVDAKRTLGPEEEPKAVRDLGNVTADTWSCGRGIWGTLGTGRWVHLQDSPSKVKDLSGLAEYDETKNQMSPIRLRNMSVGTTHVAAVMDNKTTVSSKPTDSLDKSHDFGLDVLFWGGNEHFQLGTGKRTNLPKPSYIKAPSEASKKDEPEARLQIMPPHKGKVGKRSVKMEQRVECGRHVSAIYSATV</sequence>
<keyword evidence="3" id="KW-1133">Transmembrane helix</keyword>
<evidence type="ECO:0000313" key="5">
    <source>
        <dbReference type="Proteomes" id="UP000186955"/>
    </source>
</evidence>
<dbReference type="STRING" id="1316194.A0A1Q5TFE0"/>
<dbReference type="SUPFAM" id="SSF50985">
    <property type="entry name" value="RCC1/BLIP-II"/>
    <property type="match status" value="1"/>
</dbReference>
<dbReference type="GO" id="GO:0034551">
    <property type="term" value="P:mitochondrial respiratory chain complex III assembly"/>
    <property type="evidence" value="ECO:0007669"/>
    <property type="project" value="TreeGrafter"/>
</dbReference>
<dbReference type="EMBL" id="MNBE01000665">
    <property type="protein sequence ID" value="OKO98944.1"/>
    <property type="molecule type" value="Genomic_DNA"/>
</dbReference>
<reference evidence="4 5" key="1">
    <citation type="submission" date="2016-10" db="EMBL/GenBank/DDBJ databases">
        <title>Genome sequence of the ascomycete fungus Penicillium subrubescens.</title>
        <authorList>
            <person name="De Vries R.P."/>
            <person name="Peng M."/>
            <person name="Dilokpimol A."/>
            <person name="Hilden K."/>
            <person name="Makela M.R."/>
            <person name="Grigoriev I."/>
            <person name="Riley R."/>
            <person name="Granchi Z."/>
        </authorList>
    </citation>
    <scope>NUCLEOTIDE SEQUENCE [LARGE SCALE GENOMIC DNA]</scope>
    <source>
        <strain evidence="4 5">CBS 132785</strain>
    </source>
</reference>
<accession>A0A1Q5TFE0</accession>
<dbReference type="OrthoDB" id="10256179at2759"/>
<evidence type="ECO:0000256" key="3">
    <source>
        <dbReference type="SAM" id="Phobius"/>
    </source>
</evidence>
<dbReference type="PROSITE" id="PS50012">
    <property type="entry name" value="RCC1_3"/>
    <property type="match status" value="2"/>
</dbReference>
<protein>
    <submittedName>
        <fullName evidence="4">Protein FMP25, mitochondrial</fullName>
    </submittedName>
</protein>
<feature type="region of interest" description="Disordered" evidence="2">
    <location>
        <begin position="517"/>
        <end position="543"/>
    </location>
</feature>
<proteinExistence type="predicted"/>
<keyword evidence="3" id="KW-0812">Transmembrane</keyword>
<dbReference type="InterPro" id="IPR053245">
    <property type="entry name" value="MitoProcess-Associated"/>
</dbReference>
<dbReference type="PANTHER" id="PTHR47563:SF1">
    <property type="entry name" value="PROTEIN FMP25, MITOCHONDRIAL"/>
    <property type="match status" value="1"/>
</dbReference>
<feature type="transmembrane region" description="Helical" evidence="3">
    <location>
        <begin position="50"/>
        <end position="68"/>
    </location>
</feature>
<name>A0A1Q5TFE0_9EURO</name>
<organism evidence="4 5">
    <name type="scientific">Penicillium subrubescens</name>
    <dbReference type="NCBI Taxonomy" id="1316194"/>
    <lineage>
        <taxon>Eukaryota</taxon>
        <taxon>Fungi</taxon>
        <taxon>Dikarya</taxon>
        <taxon>Ascomycota</taxon>
        <taxon>Pezizomycotina</taxon>
        <taxon>Eurotiomycetes</taxon>
        <taxon>Eurotiomycetidae</taxon>
        <taxon>Eurotiales</taxon>
        <taxon>Aspergillaceae</taxon>
        <taxon>Penicillium</taxon>
    </lineage>
</organism>
<dbReference type="InterPro" id="IPR000408">
    <property type="entry name" value="Reg_chr_condens"/>
</dbReference>
<dbReference type="Gene3D" id="2.130.10.30">
    <property type="entry name" value="Regulator of chromosome condensation 1/beta-lactamase-inhibitor protein II"/>
    <property type="match status" value="1"/>
</dbReference>
<dbReference type="Pfam" id="PF13540">
    <property type="entry name" value="RCC1_2"/>
    <property type="match status" value="1"/>
</dbReference>
<keyword evidence="5" id="KW-1185">Reference proteome</keyword>
<dbReference type="PROSITE" id="PS00626">
    <property type="entry name" value="RCC1_2"/>
    <property type="match status" value="1"/>
</dbReference>